<organism evidence="1 2">
    <name type="scientific">Nematocida parisii (strain ERTm3)</name>
    <name type="common">Nematode killer fungus</name>
    <dbReference type="NCBI Taxonomy" id="935791"/>
    <lineage>
        <taxon>Eukaryota</taxon>
        <taxon>Fungi</taxon>
        <taxon>Fungi incertae sedis</taxon>
        <taxon>Microsporidia</taxon>
        <taxon>Nematocida</taxon>
    </lineage>
</organism>
<dbReference type="VEuPathDB" id="MicrosporidiaDB:NEQG_01463"/>
<dbReference type="AlphaFoldDB" id="I3EFM2"/>
<accession>I3EFM2</accession>
<proteinExistence type="predicted"/>
<dbReference type="InParanoid" id="I3EFM2"/>
<gene>
    <name evidence="1" type="ORF">NEQG_01463</name>
</gene>
<reference evidence="1" key="1">
    <citation type="submission" date="2011-01" db="EMBL/GenBank/DDBJ databases">
        <title>The Genome Sequence of Nematocida parisii strain ERTm3.</title>
        <authorList>
            <consortium name="The Broad Institute Genome Sequencing Platform"/>
            <consortium name="The Broad Institute Genome Sequencing Center for Infectious Disease"/>
            <person name="Cuomo C."/>
            <person name="Troemel E."/>
            <person name="Young S.K."/>
            <person name="Zeng Q."/>
            <person name="Gargeya S."/>
            <person name="Fitzgerald M."/>
            <person name="Haas B."/>
            <person name="Abouelleil A."/>
            <person name="Alvarado L."/>
            <person name="Arachchi H.M."/>
            <person name="Berlin A."/>
            <person name="Chapman S.B."/>
            <person name="Gearin G."/>
            <person name="Goldberg J."/>
            <person name="Griggs A."/>
            <person name="Gujja S."/>
            <person name="Hansen M."/>
            <person name="Heiman D."/>
            <person name="Howarth C."/>
            <person name="Larimer J."/>
            <person name="Lui A."/>
            <person name="MacDonald P.J.P."/>
            <person name="McCowen C."/>
            <person name="Montmayeur A."/>
            <person name="Murphy C."/>
            <person name="Neiman D."/>
            <person name="Pearson M."/>
            <person name="Priest M."/>
            <person name="Roberts A."/>
            <person name="Saif S."/>
            <person name="Shea T."/>
            <person name="Sisk P."/>
            <person name="Stolte C."/>
            <person name="Sykes S."/>
            <person name="Wortman J."/>
            <person name="Nusbaum C."/>
            <person name="Birren B."/>
        </authorList>
    </citation>
    <scope>NUCLEOTIDE SEQUENCE</scope>
    <source>
        <strain evidence="1">ERTm3</strain>
    </source>
</reference>
<dbReference type="OrthoDB" id="2191818at2759"/>
<dbReference type="HOGENOM" id="CLU_1722851_0_0_1"/>
<protein>
    <submittedName>
        <fullName evidence="1">Uncharacterized protein</fullName>
    </submittedName>
</protein>
<sequence>MKKEVQLIKQMAKENIPLNVVTLEDEGTMRKLYDLHDPNISFNPSYDNTKVNVAISLSSEEMHELLKEQENISDILLHNEYLLFSEIKVIASGKELIQACDDQNDITPAEKSALNGCLQVPASLLKENLKSQSKLPVSRAVRISGKYQDEDDK</sequence>
<dbReference type="OMA" id="NPSYDNT"/>
<evidence type="ECO:0000313" key="2">
    <source>
        <dbReference type="Proteomes" id="UP000002872"/>
    </source>
</evidence>
<dbReference type="Proteomes" id="UP000002872">
    <property type="component" value="Unassembled WGS sequence"/>
</dbReference>
<name>I3EFM2_NEMP3</name>
<evidence type="ECO:0000313" key="1">
    <source>
        <dbReference type="EMBL" id="EIJ88019.1"/>
    </source>
</evidence>
<dbReference type="EMBL" id="GL870879">
    <property type="protein sequence ID" value="EIJ88019.1"/>
    <property type="molecule type" value="Genomic_DNA"/>
</dbReference>
<keyword evidence="2" id="KW-1185">Reference proteome</keyword>